<keyword evidence="1" id="KW-0175">Coiled coil</keyword>
<dbReference type="STRING" id="580166.AUP43_09185"/>
<keyword evidence="4" id="KW-1185">Reference proteome</keyword>
<dbReference type="EMBL" id="LPXN01000109">
    <property type="protein sequence ID" value="KZD07957.1"/>
    <property type="molecule type" value="Genomic_DNA"/>
</dbReference>
<feature type="coiled-coil region" evidence="1">
    <location>
        <begin position="211"/>
        <end position="238"/>
    </location>
</feature>
<evidence type="ECO:0000313" key="3">
    <source>
        <dbReference type="EMBL" id="KZD07957.1"/>
    </source>
</evidence>
<proteinExistence type="predicted"/>
<organism evidence="3 4">
    <name type="scientific">Oceanibaculum pacificum</name>
    <dbReference type="NCBI Taxonomy" id="580166"/>
    <lineage>
        <taxon>Bacteria</taxon>
        <taxon>Pseudomonadati</taxon>
        <taxon>Pseudomonadota</taxon>
        <taxon>Alphaproteobacteria</taxon>
        <taxon>Rhodospirillales</taxon>
        <taxon>Oceanibaculaceae</taxon>
        <taxon>Oceanibaculum</taxon>
    </lineage>
</organism>
<keyword evidence="2" id="KW-0812">Transmembrane</keyword>
<dbReference type="PANTHER" id="PTHR32309">
    <property type="entry name" value="TYROSINE-PROTEIN KINASE"/>
    <property type="match status" value="1"/>
</dbReference>
<dbReference type="GO" id="GO:0004713">
    <property type="term" value="F:protein tyrosine kinase activity"/>
    <property type="evidence" value="ECO:0007669"/>
    <property type="project" value="TreeGrafter"/>
</dbReference>
<dbReference type="InterPro" id="IPR050445">
    <property type="entry name" value="Bact_polysacc_biosynth/exp"/>
</dbReference>
<keyword evidence="2" id="KW-0472">Membrane</keyword>
<evidence type="ECO:0000256" key="2">
    <source>
        <dbReference type="SAM" id="Phobius"/>
    </source>
</evidence>
<evidence type="ECO:0000256" key="1">
    <source>
        <dbReference type="SAM" id="Coils"/>
    </source>
</evidence>
<sequence length="713" mass="79380">MSTLNLIGPDSRNYVASDQTGRQSFTLRDISVLAFYNWRLIVLAFLLVFAIGVAAAWKTETQYTAEGRMLVMISREHAGAQGLGSLVPSVISVDGLKAVESEINILVSPAVIREMVNRLGPTILFPELAERRFFGLLPAYPESDRVGRATEMVRERLSADPASASNIVRITFRHGVPDIASRVINELLEVYLNRRREIYDNSRMALLTTELTRTSAQMERVSNQIEAVKKQYDIVNIEQEVLLAANQIDTVLARQRQTEERGVALRAQIDDTRAKLSATPPRVFDYVETTNNSSNNDDRNILLKLMLQRDQMRQHYQPDYPPLKDIERQIAVVRESMDMQNNPVYTTNREVRNPTHDFLLSHLMQLEIEASAIDKQLLQLDGQLTEAKANAANMREADIQLRELERSRALLETIHRDYTLQSEAVWMEEVAAQNKDASVRISQWAAPPVIGQSRMPSFLAAGLVAGLLFAGAIGFAATRFRQVFILPAEAERRLGMPELASVSDSDPEHALRRAQDSIALLAARLTEVRIDGEALRSLQLTCDMRQRDFLTVNAALAAEVALNHGRTVLVVDLIDQGDGVAGLLGLAEGPTVQVQEIDIAQTTVPGLSVSRNATHSVLSNLRAPLPAIRATLEAMEKEYDMIVLAAPPMHGGPMAQRLAPLVDASILVLEAEETRAMAAMQLRDSMLDVGGDLLGFIFTGRRFYVPRFIYQWL</sequence>
<accession>A0A154W3C0</accession>
<evidence type="ECO:0000313" key="4">
    <source>
        <dbReference type="Proteomes" id="UP000076400"/>
    </source>
</evidence>
<dbReference type="RefSeq" id="WP_067556278.1">
    <property type="nucleotide sequence ID" value="NZ_LPXN01000109.1"/>
</dbReference>
<protein>
    <recommendedName>
        <fullName evidence="5">Polysaccharide chain length determinant N-terminal domain-containing protein</fullName>
    </recommendedName>
</protein>
<dbReference type="AlphaFoldDB" id="A0A154W3C0"/>
<reference evidence="3 4" key="1">
    <citation type="submission" date="2015-12" db="EMBL/GenBank/DDBJ databases">
        <title>Genome sequence of Oceanibaculum pacificum MCCC 1A02656.</title>
        <authorList>
            <person name="Lu L."/>
            <person name="Lai Q."/>
            <person name="Shao Z."/>
            <person name="Qian P."/>
        </authorList>
    </citation>
    <scope>NUCLEOTIDE SEQUENCE [LARGE SCALE GENOMIC DNA]</scope>
    <source>
        <strain evidence="3 4">MCCC 1A02656</strain>
    </source>
</reference>
<feature type="transmembrane region" description="Helical" evidence="2">
    <location>
        <begin position="36"/>
        <end position="57"/>
    </location>
</feature>
<dbReference type="GO" id="GO:0005886">
    <property type="term" value="C:plasma membrane"/>
    <property type="evidence" value="ECO:0007669"/>
    <property type="project" value="TreeGrafter"/>
</dbReference>
<name>A0A154W3C0_9PROT</name>
<dbReference type="Gene3D" id="3.40.50.300">
    <property type="entry name" value="P-loop containing nucleotide triphosphate hydrolases"/>
    <property type="match status" value="1"/>
</dbReference>
<feature type="coiled-coil region" evidence="1">
    <location>
        <begin position="377"/>
        <end position="414"/>
    </location>
</feature>
<dbReference type="Proteomes" id="UP000076400">
    <property type="component" value="Unassembled WGS sequence"/>
</dbReference>
<comment type="caution">
    <text evidence="3">The sequence shown here is derived from an EMBL/GenBank/DDBJ whole genome shotgun (WGS) entry which is preliminary data.</text>
</comment>
<dbReference type="InterPro" id="IPR027417">
    <property type="entry name" value="P-loop_NTPase"/>
</dbReference>
<dbReference type="OrthoDB" id="8430685at2"/>
<feature type="transmembrane region" description="Helical" evidence="2">
    <location>
        <begin position="458"/>
        <end position="477"/>
    </location>
</feature>
<dbReference type="SUPFAM" id="SSF52540">
    <property type="entry name" value="P-loop containing nucleoside triphosphate hydrolases"/>
    <property type="match status" value="1"/>
</dbReference>
<evidence type="ECO:0008006" key="5">
    <source>
        <dbReference type="Google" id="ProtNLM"/>
    </source>
</evidence>
<keyword evidence="2" id="KW-1133">Transmembrane helix</keyword>
<dbReference type="PANTHER" id="PTHR32309:SF13">
    <property type="entry name" value="FERRIC ENTEROBACTIN TRANSPORT PROTEIN FEPE"/>
    <property type="match status" value="1"/>
</dbReference>
<gene>
    <name evidence="3" type="ORF">AUP43_09185</name>
</gene>